<dbReference type="AlphaFoldDB" id="A0A2S0UJZ1"/>
<dbReference type="EMBL" id="CP028918">
    <property type="protein sequence ID" value="AWB48138.1"/>
    <property type="molecule type" value="Genomic_DNA"/>
</dbReference>
<organism evidence="2 3">
    <name type="scientific">Paragemmobacter aquarius</name>
    <dbReference type="NCBI Taxonomy" id="2169400"/>
    <lineage>
        <taxon>Bacteria</taxon>
        <taxon>Pseudomonadati</taxon>
        <taxon>Pseudomonadota</taxon>
        <taxon>Alphaproteobacteria</taxon>
        <taxon>Rhodobacterales</taxon>
        <taxon>Paracoccaceae</taxon>
        <taxon>Paragemmobacter</taxon>
    </lineage>
</organism>
<sequence>MRWSMPQSNILQRDFGRLDTCAALQQAYDAAGWPTGTSISALREIDKRLKTGVTLIPDKGQDRWTPLTGTVISGARKPAADCDDVAVTGAQLAICAGFPADRLGLIVTQLPSRRNELHVVTFYDDPESGVWVFADTMDRMRPITQLGQTMHYFAFIDSVTIWWALRDPRTGKPVATGAPTSSLPETAAPVSPDDFAKGTCKHPHF</sequence>
<dbReference type="KEGG" id="geh:HYN69_06045"/>
<evidence type="ECO:0000313" key="2">
    <source>
        <dbReference type="EMBL" id="AWB48138.1"/>
    </source>
</evidence>
<feature type="region of interest" description="Disordered" evidence="1">
    <location>
        <begin position="173"/>
        <end position="205"/>
    </location>
</feature>
<reference evidence="2 3" key="1">
    <citation type="submission" date="2018-04" db="EMBL/GenBank/DDBJ databases">
        <title>Genome sequencing of Gemmobacter.</title>
        <authorList>
            <person name="Yi H."/>
            <person name="Baek M.-G."/>
        </authorList>
    </citation>
    <scope>NUCLEOTIDE SEQUENCE [LARGE SCALE GENOMIC DNA]</scope>
    <source>
        <strain evidence="2 3">HYN0069</strain>
    </source>
</reference>
<evidence type="ECO:0000256" key="1">
    <source>
        <dbReference type="SAM" id="MobiDB-lite"/>
    </source>
</evidence>
<dbReference type="Proteomes" id="UP000244496">
    <property type="component" value="Chromosome"/>
</dbReference>
<dbReference type="Gene3D" id="3.10.620.30">
    <property type="match status" value="1"/>
</dbReference>
<protein>
    <submittedName>
        <fullName evidence="2">Uncharacterized protein</fullName>
    </submittedName>
</protein>
<accession>A0A2S0UJZ1</accession>
<keyword evidence="3" id="KW-1185">Reference proteome</keyword>
<evidence type="ECO:0000313" key="3">
    <source>
        <dbReference type="Proteomes" id="UP000244496"/>
    </source>
</evidence>
<name>A0A2S0UJZ1_9RHOB</name>
<proteinExistence type="predicted"/>
<gene>
    <name evidence="2" type="ORF">HYN69_06045</name>
</gene>